<protein>
    <submittedName>
        <fullName evidence="2">GyrI-like domain-containing protein</fullName>
    </submittedName>
</protein>
<evidence type="ECO:0000259" key="1">
    <source>
        <dbReference type="SMART" id="SM00871"/>
    </source>
</evidence>
<dbReference type="InterPro" id="IPR011256">
    <property type="entry name" value="Reg_factor_effector_dom_sf"/>
</dbReference>
<dbReference type="PANTHER" id="PTHR40055">
    <property type="entry name" value="TRANSCRIPTIONAL REGULATOR YGIV-RELATED"/>
    <property type="match status" value="1"/>
</dbReference>
<dbReference type="SUPFAM" id="SSF55136">
    <property type="entry name" value="Probable bacterial effector-binding domain"/>
    <property type="match status" value="1"/>
</dbReference>
<reference evidence="3" key="1">
    <citation type="submission" date="2017-09" db="EMBL/GenBank/DDBJ databases">
        <title>FDA dAtabase for Regulatory Grade micrObial Sequences (FDA-ARGOS): Supporting development and validation of Infectious Disease Dx tests.</title>
        <authorList>
            <person name="Minogue T."/>
            <person name="Wolcott M."/>
            <person name="Wasieloski L."/>
            <person name="Aguilar W."/>
            <person name="Moore D."/>
            <person name="Tallon L."/>
            <person name="Sadzewicz L."/>
            <person name="Ott S."/>
            <person name="Zhao X."/>
            <person name="Nagaraj S."/>
            <person name="Vavikolanu K."/>
            <person name="Aluvathingal J."/>
            <person name="Nadendla S."/>
            <person name="Sichtig H."/>
        </authorList>
    </citation>
    <scope>NUCLEOTIDE SEQUENCE [LARGE SCALE GENOMIC DNA]</scope>
    <source>
        <strain evidence="3">FDAARGOS_387</strain>
    </source>
</reference>
<dbReference type="PANTHER" id="PTHR40055:SF1">
    <property type="entry name" value="TRANSCRIPTIONAL REGULATOR YGIV-RELATED"/>
    <property type="match status" value="1"/>
</dbReference>
<dbReference type="OrthoDB" id="282744at2"/>
<name>A0A2C6DNE8_9GAMM</name>
<dbReference type="AlphaFoldDB" id="A0A2C6DNE8"/>
<evidence type="ECO:0000313" key="2">
    <source>
        <dbReference type="EMBL" id="PHI30331.1"/>
    </source>
</evidence>
<proteinExistence type="predicted"/>
<sequence length="174" mass="19851">MDITRIRRPYNDGELNVNITIETRDTTTVYGIRHNGPYMEIDKAFNALWDWVVAVDLPTQVTCGMAIFHDDPTKTAPQSCRSDACVQLKQPPSELQLSEIVKPIEIAGGCFALYRHIGPYSALEPVYHQFYHQWLPASDYQKTAQPSFEIYINNPLDTPPDELITDIYFPVMAK</sequence>
<dbReference type="InterPro" id="IPR010499">
    <property type="entry name" value="AraC_E-bd"/>
</dbReference>
<gene>
    <name evidence="2" type="ORF">CRN84_13800</name>
</gene>
<keyword evidence="3" id="KW-1185">Reference proteome</keyword>
<comment type="caution">
    <text evidence="2">The sequence shown here is derived from an EMBL/GenBank/DDBJ whole genome shotgun (WGS) entry which is preliminary data.</text>
</comment>
<dbReference type="Gene3D" id="3.20.80.10">
    <property type="entry name" value="Regulatory factor, effector binding domain"/>
    <property type="match status" value="1"/>
</dbReference>
<organism evidence="2 3">
    <name type="scientific">Budvicia aquatica</name>
    <dbReference type="NCBI Taxonomy" id="82979"/>
    <lineage>
        <taxon>Bacteria</taxon>
        <taxon>Pseudomonadati</taxon>
        <taxon>Pseudomonadota</taxon>
        <taxon>Gammaproteobacteria</taxon>
        <taxon>Enterobacterales</taxon>
        <taxon>Budviciaceae</taxon>
        <taxon>Budvicia</taxon>
    </lineage>
</organism>
<dbReference type="EMBL" id="PDDX01000001">
    <property type="protein sequence ID" value="PHI30331.1"/>
    <property type="molecule type" value="Genomic_DNA"/>
</dbReference>
<dbReference type="Pfam" id="PF06445">
    <property type="entry name" value="GyrI-like"/>
    <property type="match status" value="1"/>
</dbReference>
<feature type="domain" description="AraC effector-binding" evidence="1">
    <location>
        <begin position="17"/>
        <end position="172"/>
    </location>
</feature>
<dbReference type="SMART" id="SM00871">
    <property type="entry name" value="AraC_E_bind"/>
    <property type="match status" value="1"/>
</dbReference>
<accession>A0A2C6DNE8</accession>
<dbReference type="InterPro" id="IPR050908">
    <property type="entry name" value="SmbC-like"/>
</dbReference>
<dbReference type="Proteomes" id="UP000224974">
    <property type="component" value="Unassembled WGS sequence"/>
</dbReference>
<evidence type="ECO:0000313" key="3">
    <source>
        <dbReference type="Proteomes" id="UP000224974"/>
    </source>
</evidence>
<dbReference type="InterPro" id="IPR029442">
    <property type="entry name" value="GyrI-like"/>
</dbReference>